<dbReference type="AlphaFoldDB" id="A0A1H4QPM2"/>
<dbReference type="EMBL" id="FNTH01000001">
    <property type="protein sequence ID" value="SEC21458.1"/>
    <property type="molecule type" value="Genomic_DNA"/>
</dbReference>
<protein>
    <submittedName>
        <fullName evidence="1">Uncharacterized protein</fullName>
    </submittedName>
</protein>
<organism evidence="1 2">
    <name type="scientific">Bradyrhizobium erythrophlei</name>
    <dbReference type="NCBI Taxonomy" id="1437360"/>
    <lineage>
        <taxon>Bacteria</taxon>
        <taxon>Pseudomonadati</taxon>
        <taxon>Pseudomonadota</taxon>
        <taxon>Alphaproteobacteria</taxon>
        <taxon>Hyphomicrobiales</taxon>
        <taxon>Nitrobacteraceae</taxon>
        <taxon>Bradyrhizobium</taxon>
    </lineage>
</organism>
<evidence type="ECO:0000313" key="1">
    <source>
        <dbReference type="EMBL" id="SEC21458.1"/>
    </source>
</evidence>
<evidence type="ECO:0000313" key="2">
    <source>
        <dbReference type="Proteomes" id="UP000198992"/>
    </source>
</evidence>
<sequence length="87" mass="9830">MNGRKRWEVSADGVVLRDGHDQFRNLICGQIGKVVASVALTRPEAFTITFEDQSEIRISLKWEDYRGPEAMIPFGHNSPTVVVRTDN</sequence>
<proteinExistence type="predicted"/>
<reference evidence="1 2" key="1">
    <citation type="submission" date="2016-10" db="EMBL/GenBank/DDBJ databases">
        <authorList>
            <person name="de Groot N.N."/>
        </authorList>
    </citation>
    <scope>NUCLEOTIDE SEQUENCE [LARGE SCALE GENOMIC DNA]</scope>
    <source>
        <strain evidence="1 2">MT12</strain>
    </source>
</reference>
<dbReference type="Proteomes" id="UP000198992">
    <property type="component" value="Unassembled WGS sequence"/>
</dbReference>
<gene>
    <name evidence="1" type="ORF">SAMN05444164_1304</name>
</gene>
<name>A0A1H4QPM2_9BRAD</name>
<accession>A0A1H4QPM2</accession>